<dbReference type="InterPro" id="IPR027417">
    <property type="entry name" value="P-loop_NTPase"/>
</dbReference>
<dbReference type="SUPFAM" id="SSF52540">
    <property type="entry name" value="P-loop containing nucleoside triphosphate hydrolases"/>
    <property type="match status" value="2"/>
</dbReference>
<evidence type="ECO:0000256" key="6">
    <source>
        <dbReference type="ARBA" id="ARBA00023123"/>
    </source>
</evidence>
<dbReference type="GO" id="GO:0007015">
    <property type="term" value="P:actin filament organization"/>
    <property type="evidence" value="ECO:0007669"/>
    <property type="project" value="TreeGrafter"/>
</dbReference>
<dbReference type="Pfam" id="PF00063">
    <property type="entry name" value="Myosin_head"/>
    <property type="match status" value="2"/>
</dbReference>
<dbReference type="GO" id="GO:0016020">
    <property type="term" value="C:membrane"/>
    <property type="evidence" value="ECO:0007669"/>
    <property type="project" value="TreeGrafter"/>
</dbReference>
<dbReference type="InterPro" id="IPR008989">
    <property type="entry name" value="Myosin_S1_N"/>
</dbReference>
<name>A0A3M7SSW0_BRAPC</name>
<dbReference type="Pfam" id="PF02736">
    <property type="entry name" value="Myosin_N"/>
    <property type="match status" value="1"/>
</dbReference>
<keyword evidence="6 9" id="KW-0518">Myosin</keyword>
<proteinExistence type="inferred from homology"/>
<dbReference type="AlphaFoldDB" id="A0A3M7SSW0"/>
<dbReference type="PANTHER" id="PTHR13140:SF857">
    <property type="entry name" value="MYOSIN-11"/>
    <property type="match status" value="1"/>
</dbReference>
<dbReference type="GO" id="GO:0005524">
    <property type="term" value="F:ATP binding"/>
    <property type="evidence" value="ECO:0007669"/>
    <property type="project" value="UniProtKB-UniRule"/>
</dbReference>
<dbReference type="GO" id="GO:0005737">
    <property type="term" value="C:cytoplasm"/>
    <property type="evidence" value="ECO:0007669"/>
    <property type="project" value="TreeGrafter"/>
</dbReference>
<evidence type="ECO:0000256" key="4">
    <source>
        <dbReference type="ARBA" id="ARBA00022860"/>
    </source>
</evidence>
<dbReference type="Proteomes" id="UP000276133">
    <property type="component" value="Unassembled WGS sequence"/>
</dbReference>
<keyword evidence="13" id="KW-0378">Hydrolase</keyword>
<organism evidence="13 14">
    <name type="scientific">Brachionus plicatilis</name>
    <name type="common">Marine rotifer</name>
    <name type="synonym">Brachionus muelleri</name>
    <dbReference type="NCBI Taxonomy" id="10195"/>
    <lineage>
        <taxon>Eukaryota</taxon>
        <taxon>Metazoa</taxon>
        <taxon>Spiralia</taxon>
        <taxon>Gnathifera</taxon>
        <taxon>Rotifera</taxon>
        <taxon>Eurotatoria</taxon>
        <taxon>Monogononta</taxon>
        <taxon>Pseudotrocha</taxon>
        <taxon>Ploima</taxon>
        <taxon>Brachionidae</taxon>
        <taxon>Brachionus</taxon>
    </lineage>
</organism>
<dbReference type="InterPro" id="IPR004009">
    <property type="entry name" value="SH3_Myosin"/>
</dbReference>
<evidence type="ECO:0000256" key="10">
    <source>
        <dbReference type="SAM" id="MobiDB-lite"/>
    </source>
</evidence>
<dbReference type="GO" id="GO:0005516">
    <property type="term" value="F:calmodulin binding"/>
    <property type="evidence" value="ECO:0007669"/>
    <property type="project" value="UniProtKB-KW"/>
</dbReference>
<evidence type="ECO:0000256" key="9">
    <source>
        <dbReference type="PROSITE-ProRule" id="PRU00782"/>
    </source>
</evidence>
<dbReference type="PROSITE" id="PS51844">
    <property type="entry name" value="SH3_LIKE"/>
    <property type="match status" value="1"/>
</dbReference>
<dbReference type="InterPro" id="IPR036961">
    <property type="entry name" value="Kinesin_motor_dom_sf"/>
</dbReference>
<dbReference type="PANTHER" id="PTHR13140">
    <property type="entry name" value="MYOSIN"/>
    <property type="match status" value="1"/>
</dbReference>
<dbReference type="PROSITE" id="PS51456">
    <property type="entry name" value="MYOSIN_MOTOR"/>
    <property type="match status" value="1"/>
</dbReference>
<evidence type="ECO:0000259" key="11">
    <source>
        <dbReference type="PROSITE" id="PS51456"/>
    </source>
</evidence>
<keyword evidence="5" id="KW-0175">Coiled coil</keyword>
<evidence type="ECO:0000256" key="8">
    <source>
        <dbReference type="ARBA" id="ARBA00023203"/>
    </source>
</evidence>
<comment type="caution">
    <text evidence="9">Lacks conserved residue(s) required for the propagation of feature annotation.</text>
</comment>
<evidence type="ECO:0000256" key="7">
    <source>
        <dbReference type="ARBA" id="ARBA00023175"/>
    </source>
</evidence>
<feature type="region of interest" description="Disordered" evidence="10">
    <location>
        <begin position="571"/>
        <end position="593"/>
    </location>
</feature>
<dbReference type="Gene3D" id="2.30.30.360">
    <property type="entry name" value="Myosin S1 fragment, N-terminal"/>
    <property type="match status" value="1"/>
</dbReference>
<keyword evidence="8 9" id="KW-0009">Actin-binding</keyword>
<dbReference type="InterPro" id="IPR001609">
    <property type="entry name" value="Myosin_head_motor_dom-like"/>
</dbReference>
<evidence type="ECO:0000256" key="3">
    <source>
        <dbReference type="ARBA" id="ARBA00022840"/>
    </source>
</evidence>
<keyword evidence="7 9" id="KW-0505">Motor protein</keyword>
<dbReference type="Gene3D" id="1.20.58.530">
    <property type="match status" value="1"/>
</dbReference>
<dbReference type="EMBL" id="REGN01000830">
    <property type="protein sequence ID" value="RNA38710.1"/>
    <property type="molecule type" value="Genomic_DNA"/>
</dbReference>
<dbReference type="Gene3D" id="1.10.10.820">
    <property type="match status" value="1"/>
</dbReference>
<feature type="domain" description="Myosin N-terminal SH3-like" evidence="12">
    <location>
        <begin position="33"/>
        <end position="82"/>
    </location>
</feature>
<comment type="caution">
    <text evidence="13">The sequence shown here is derived from an EMBL/GenBank/DDBJ whole genome shotgun (WGS) entry which is preliminary data.</text>
</comment>
<comment type="similarity">
    <text evidence="1 9">Belongs to the TRAFAC class myosin-kinesin ATPase superfamily. Myosin family.</text>
</comment>
<accession>A0A3M7SSW0</accession>
<dbReference type="GO" id="GO:0017111">
    <property type="term" value="F:ribonucleoside triphosphate phosphatase activity"/>
    <property type="evidence" value="ECO:0007669"/>
    <property type="project" value="UniProtKB-EC"/>
</dbReference>
<protein>
    <submittedName>
        <fullName evidence="13">Myosin heavy striated muscle isoform X1</fullName>
        <ecNumber evidence="13">3.6.1.15</ecNumber>
    </submittedName>
</protein>
<keyword evidence="3 9" id="KW-0067">ATP-binding</keyword>
<gene>
    <name evidence="13" type="ORF">BpHYR1_013965</name>
</gene>
<dbReference type="GO" id="GO:0051015">
    <property type="term" value="F:actin filament binding"/>
    <property type="evidence" value="ECO:0007669"/>
    <property type="project" value="InterPro"/>
</dbReference>
<evidence type="ECO:0000256" key="1">
    <source>
        <dbReference type="ARBA" id="ARBA00008314"/>
    </source>
</evidence>
<dbReference type="FunFam" id="1.20.120.720:FF:000001">
    <property type="entry name" value="Myosin heavy chain, muscle"/>
    <property type="match status" value="1"/>
</dbReference>
<dbReference type="EC" id="3.6.1.15" evidence="13"/>
<feature type="domain" description="Myosin motor" evidence="11">
    <location>
        <begin position="86"/>
        <end position="593"/>
    </location>
</feature>
<evidence type="ECO:0000256" key="5">
    <source>
        <dbReference type="ARBA" id="ARBA00023054"/>
    </source>
</evidence>
<dbReference type="Gene3D" id="3.40.850.10">
    <property type="entry name" value="Kinesin motor domain"/>
    <property type="match status" value="2"/>
</dbReference>
<dbReference type="SMART" id="SM00242">
    <property type="entry name" value="MYSc"/>
    <property type="match status" value="1"/>
</dbReference>
<dbReference type="STRING" id="10195.A0A3M7SSW0"/>
<dbReference type="GO" id="GO:0016459">
    <property type="term" value="C:myosin complex"/>
    <property type="evidence" value="ECO:0007669"/>
    <property type="project" value="UniProtKB-KW"/>
</dbReference>
<dbReference type="PRINTS" id="PR00193">
    <property type="entry name" value="MYOSINHEAVY"/>
</dbReference>
<evidence type="ECO:0000313" key="14">
    <source>
        <dbReference type="Proteomes" id="UP000276133"/>
    </source>
</evidence>
<feature type="binding site" evidence="9">
    <location>
        <begin position="179"/>
        <end position="186"/>
    </location>
    <ligand>
        <name>ATP</name>
        <dbReference type="ChEBI" id="CHEBI:30616"/>
    </ligand>
</feature>
<evidence type="ECO:0000313" key="13">
    <source>
        <dbReference type="EMBL" id="RNA38710.1"/>
    </source>
</evidence>
<evidence type="ECO:0000259" key="12">
    <source>
        <dbReference type="PROSITE" id="PS51844"/>
    </source>
</evidence>
<reference evidence="13 14" key="1">
    <citation type="journal article" date="2018" name="Sci. Rep.">
        <title>Genomic signatures of local adaptation to the degree of environmental predictability in rotifers.</title>
        <authorList>
            <person name="Franch-Gras L."/>
            <person name="Hahn C."/>
            <person name="Garcia-Roger E.M."/>
            <person name="Carmona M.J."/>
            <person name="Serra M."/>
            <person name="Gomez A."/>
        </authorList>
    </citation>
    <scope>NUCLEOTIDE SEQUENCE [LARGE SCALE GENOMIC DNA]</scope>
    <source>
        <strain evidence="13">HYR1</strain>
    </source>
</reference>
<dbReference type="FunFam" id="2.30.30.360:FF:000001">
    <property type="entry name" value="Myosin heavy chain"/>
    <property type="match status" value="1"/>
</dbReference>
<keyword evidence="14" id="KW-1185">Reference proteome</keyword>
<dbReference type="GO" id="GO:0000146">
    <property type="term" value="F:microfilament motor activity"/>
    <property type="evidence" value="ECO:0007669"/>
    <property type="project" value="TreeGrafter"/>
</dbReference>
<feature type="non-terminal residue" evidence="13">
    <location>
        <position position="593"/>
    </location>
</feature>
<evidence type="ECO:0000256" key="2">
    <source>
        <dbReference type="ARBA" id="ARBA00022741"/>
    </source>
</evidence>
<dbReference type="Gene3D" id="1.20.120.720">
    <property type="entry name" value="Myosin VI head, motor domain, U50 subdomain"/>
    <property type="match status" value="1"/>
</dbReference>
<keyword evidence="2 9" id="KW-0547">Nucleotide-binding</keyword>
<sequence>MYADMNDPEIVESLKYLLVPQSERIKMQARAFDGKKNCWIPDKTEGFLAAEIQSTKGEEVTVKTGKGEQVTVKKDDIQQMNPPKFDKCDDMADLTYLNDASVLHNLRERYKAWFIYTYSGLFCVAINPYKRLPIYTMKMVDLYRGKKRTEVPPHLYSIADNAYANMLRDRENQSMLITGESGAGKTENTKKVIQYFAFVAASGAPKREDGKKEANLEDQIVSANPVLEAYGNAKTTRNNNSSRFQEKTCPKHPKLFESYYPNINLFVCNQTKQANLEDQIVQSNPVLEAFGNAKTTRNNNSSRFGKFIRIHFGPSGKIAGADIESYLLEKSRVTFQQPAERNYHIFYQLLSDAFPDYHKKTDLFKCTGAIMHWGNSKWKQRPREEQAETDGTEECEKVAHLLGVESADLIKGLLKPRIKVGNEYVNKGQNKDQVCNSIGALSKSIYSRLFQWLVDRVNETLDVKAKRQYFIGVLDIAGFEIFDFNGFEQICINYTNERLQQFFNHHMFVLEQEEYRKEGIQWEMINFGLDLQACIDLIEKPMGIFSILEEECIVPKASDKTFQEKLYNQHLGKHPNFGKPKPSKGKAEAHFDL</sequence>
<dbReference type="OrthoDB" id="6108017at2759"/>
<keyword evidence="4" id="KW-0112">Calmodulin-binding</keyword>
<dbReference type="FunFam" id="3.40.850.10:FF:000101">
    <property type="entry name" value="Slow myosin heavy chain 2"/>
    <property type="match status" value="1"/>
</dbReference>